<comment type="caution">
    <text evidence="3">The sequence shown here is derived from an EMBL/GenBank/DDBJ whole genome shotgun (WGS) entry which is preliminary data.</text>
</comment>
<evidence type="ECO:0000256" key="1">
    <source>
        <dbReference type="SAM" id="MobiDB-lite"/>
    </source>
</evidence>
<dbReference type="GO" id="GO:0004519">
    <property type="term" value="F:endonuclease activity"/>
    <property type="evidence" value="ECO:0007669"/>
    <property type="project" value="InterPro"/>
</dbReference>
<evidence type="ECO:0000313" key="3">
    <source>
        <dbReference type="EMBL" id="MBG6121157.1"/>
    </source>
</evidence>
<dbReference type="RefSeq" id="WP_196823781.1">
    <property type="nucleotide sequence ID" value="NZ_CP046980.1"/>
</dbReference>
<accession>A0A931DVW1</accession>
<proteinExistence type="predicted"/>
<evidence type="ECO:0000259" key="2">
    <source>
        <dbReference type="SMART" id="SM00507"/>
    </source>
</evidence>
<dbReference type="EMBL" id="JADOUE010000001">
    <property type="protein sequence ID" value="MBG6121157.1"/>
    <property type="molecule type" value="Genomic_DNA"/>
</dbReference>
<dbReference type="SMART" id="SM00507">
    <property type="entry name" value="HNHc"/>
    <property type="match status" value="1"/>
</dbReference>
<dbReference type="CDD" id="cd00085">
    <property type="entry name" value="HNHc"/>
    <property type="match status" value="1"/>
</dbReference>
<organism evidence="3 4">
    <name type="scientific">Corynebacterium aquatimens</name>
    <dbReference type="NCBI Taxonomy" id="1190508"/>
    <lineage>
        <taxon>Bacteria</taxon>
        <taxon>Bacillati</taxon>
        <taxon>Actinomycetota</taxon>
        <taxon>Actinomycetes</taxon>
        <taxon>Mycobacteriales</taxon>
        <taxon>Corynebacteriaceae</taxon>
        <taxon>Corynebacterium</taxon>
    </lineage>
</organism>
<feature type="domain" description="HNH nuclease" evidence="2">
    <location>
        <begin position="280"/>
        <end position="332"/>
    </location>
</feature>
<dbReference type="InterPro" id="IPR003615">
    <property type="entry name" value="HNH_nuc"/>
</dbReference>
<keyword evidence="4" id="KW-1185">Reference proteome</keyword>
<gene>
    <name evidence="3" type="ORF">IW254_000126</name>
</gene>
<dbReference type="Gene3D" id="1.10.30.50">
    <property type="match status" value="1"/>
</dbReference>
<dbReference type="GO" id="GO:0003676">
    <property type="term" value="F:nucleic acid binding"/>
    <property type="evidence" value="ECO:0007669"/>
    <property type="project" value="InterPro"/>
</dbReference>
<dbReference type="GO" id="GO:0008270">
    <property type="term" value="F:zinc ion binding"/>
    <property type="evidence" value="ECO:0007669"/>
    <property type="project" value="InterPro"/>
</dbReference>
<protein>
    <recommendedName>
        <fullName evidence="2">HNH nuclease domain-containing protein</fullName>
    </recommendedName>
</protein>
<name>A0A931DVW1_9CORY</name>
<reference evidence="3" key="1">
    <citation type="submission" date="2020-11" db="EMBL/GenBank/DDBJ databases">
        <title>Sequencing the genomes of 1000 actinobacteria strains.</title>
        <authorList>
            <person name="Klenk H.-P."/>
        </authorList>
    </citation>
    <scope>NUCLEOTIDE SEQUENCE</scope>
    <source>
        <strain evidence="3">DSM 45632</strain>
    </source>
</reference>
<dbReference type="AlphaFoldDB" id="A0A931DVW1"/>
<dbReference type="Pfam" id="PF01844">
    <property type="entry name" value="HNH"/>
    <property type="match status" value="1"/>
</dbReference>
<sequence>MSFAALVEAMGASAVDTLAGFDRAAAIEAGFKPSDAKAWAALHAVYYGPTRATRYQKALREKARASKFSLHQLALIEQHLARVSDKKQQRELRMELLSVRGGYDTLNRRAKEIVPTAATPPKDSFRVTASKMGKRSVHITADERFVADLEHAIHQYAKAIAATKSPDAPHITRPTATQMLTAFVAFMRGGLSPAGDGDGAGIPLAAPRPLLLIPLPEWTKIIRGDLDDVELSLTDGTTITGADFLNKYYANPEFGLEAATFHPTEGPVNLYRASRYANDKQRDLARATTPVCPVPGCKVPADYCQVHHITAWKNGGETNMDNLTMLCSYHNAINDDGPHPSTRGTARGGARPRNAGTMIRLRGTPMWRSPKGYTVPNPHPHYASGAMISLFGDPRRRARGRRNRPTASTNGPP</sequence>
<feature type="region of interest" description="Disordered" evidence="1">
    <location>
        <begin position="364"/>
        <end position="413"/>
    </location>
</feature>
<evidence type="ECO:0000313" key="4">
    <source>
        <dbReference type="Proteomes" id="UP000658613"/>
    </source>
</evidence>
<dbReference type="Proteomes" id="UP000658613">
    <property type="component" value="Unassembled WGS sequence"/>
</dbReference>
<dbReference type="InterPro" id="IPR002711">
    <property type="entry name" value="HNH"/>
</dbReference>